<feature type="region of interest" description="Disordered" evidence="1">
    <location>
        <begin position="1"/>
        <end position="27"/>
    </location>
</feature>
<keyword evidence="2" id="KW-0812">Transmembrane</keyword>
<reference evidence="3 4" key="1">
    <citation type="journal article" date="2009" name="Appl. Environ. Microbiol.">
        <title>Three genomes from the phylum Acidobacteria provide insight into the lifestyles of these microorganisms in soils.</title>
        <authorList>
            <person name="Ward N.L."/>
            <person name="Challacombe J.F."/>
            <person name="Janssen P.H."/>
            <person name="Henrissat B."/>
            <person name="Coutinho P.M."/>
            <person name="Wu M."/>
            <person name="Xie G."/>
            <person name="Haft D.H."/>
            <person name="Sait M."/>
            <person name="Badger J."/>
            <person name="Barabote R.D."/>
            <person name="Bradley B."/>
            <person name="Brettin T.S."/>
            <person name="Brinkac L.M."/>
            <person name="Bruce D."/>
            <person name="Creasy T."/>
            <person name="Daugherty S.C."/>
            <person name="Davidsen T.M."/>
            <person name="DeBoy R.T."/>
            <person name="Detter J.C."/>
            <person name="Dodson R.J."/>
            <person name="Durkin A.S."/>
            <person name="Ganapathy A."/>
            <person name="Gwinn-Giglio M."/>
            <person name="Han C.S."/>
            <person name="Khouri H."/>
            <person name="Kiss H."/>
            <person name="Kothari S.P."/>
            <person name="Madupu R."/>
            <person name="Nelson K.E."/>
            <person name="Nelson W.C."/>
            <person name="Paulsen I."/>
            <person name="Penn K."/>
            <person name="Ren Q."/>
            <person name="Rosovitz M.J."/>
            <person name="Selengut J.D."/>
            <person name="Shrivastava S."/>
            <person name="Sullivan S.A."/>
            <person name="Tapia R."/>
            <person name="Thompson L.S."/>
            <person name="Watkins K.L."/>
            <person name="Yang Q."/>
            <person name="Yu C."/>
            <person name="Zafar N."/>
            <person name="Zhou L."/>
            <person name="Kuske C.R."/>
        </authorList>
    </citation>
    <scope>NUCLEOTIDE SEQUENCE [LARGE SCALE GENOMIC DNA]</scope>
    <source>
        <strain evidence="4">ATCC 51196 / DSM 11244 / BCRC 80197 / JCM 7670 / NBRC 15755 / NCIMB 13165 / 161</strain>
    </source>
</reference>
<feature type="compositionally biased region" description="Low complexity" evidence="1">
    <location>
        <begin position="67"/>
        <end position="84"/>
    </location>
</feature>
<dbReference type="InParanoid" id="C1F4W1"/>
<keyword evidence="2" id="KW-0472">Membrane</keyword>
<keyword evidence="2" id="KW-1133">Transmembrane helix</keyword>
<feature type="region of interest" description="Disordered" evidence="1">
    <location>
        <begin position="64"/>
        <end position="84"/>
    </location>
</feature>
<dbReference type="EMBL" id="CP001472">
    <property type="protein sequence ID" value="ACO33358.1"/>
    <property type="molecule type" value="Genomic_DNA"/>
</dbReference>
<evidence type="ECO:0000256" key="1">
    <source>
        <dbReference type="SAM" id="MobiDB-lite"/>
    </source>
</evidence>
<accession>C1F4W1</accession>
<proteinExistence type="predicted"/>
<keyword evidence="4" id="KW-1185">Reference proteome</keyword>
<organism evidence="3 4">
    <name type="scientific">Acidobacterium capsulatum (strain ATCC 51196 / DSM 11244 / BCRC 80197 / JCM 7670 / NBRC 15755 / NCIMB 13165 / 161)</name>
    <dbReference type="NCBI Taxonomy" id="240015"/>
    <lineage>
        <taxon>Bacteria</taxon>
        <taxon>Pseudomonadati</taxon>
        <taxon>Acidobacteriota</taxon>
        <taxon>Terriglobia</taxon>
        <taxon>Terriglobales</taxon>
        <taxon>Acidobacteriaceae</taxon>
        <taxon>Acidobacterium</taxon>
    </lineage>
</organism>
<feature type="transmembrane region" description="Helical" evidence="2">
    <location>
        <begin position="33"/>
        <end position="53"/>
    </location>
</feature>
<sequence length="84" mass="8832">MDSHSNQQLNGDSSLPKTEDASIKQGNSRLPRVSTGVLLGGSALIGCFAVALWNRKALLSMVRGRGAQPEPAAAEQPVDPDAIY</sequence>
<gene>
    <name evidence="3" type="ordered locus">ACP_1235</name>
</gene>
<dbReference type="KEGG" id="aca:ACP_1235"/>
<protein>
    <submittedName>
        <fullName evidence="3">Uncharacterized protein</fullName>
    </submittedName>
</protein>
<evidence type="ECO:0000256" key="2">
    <source>
        <dbReference type="SAM" id="Phobius"/>
    </source>
</evidence>
<feature type="compositionally biased region" description="Polar residues" evidence="1">
    <location>
        <begin position="1"/>
        <end position="16"/>
    </location>
</feature>
<dbReference type="AlphaFoldDB" id="C1F4W1"/>
<evidence type="ECO:0000313" key="3">
    <source>
        <dbReference type="EMBL" id="ACO33358.1"/>
    </source>
</evidence>
<dbReference type="Proteomes" id="UP000002207">
    <property type="component" value="Chromosome"/>
</dbReference>
<evidence type="ECO:0000313" key="4">
    <source>
        <dbReference type="Proteomes" id="UP000002207"/>
    </source>
</evidence>
<name>C1F4W1_ACIC5</name>
<dbReference type="HOGENOM" id="CLU_2520030_0_0_0"/>